<feature type="domain" description="Glutamine amidotransferase type-2" evidence="11">
    <location>
        <begin position="51"/>
        <end position="146"/>
    </location>
</feature>
<keyword evidence="6" id="KW-0061">Asparagine biosynthesis</keyword>
<comment type="similarity">
    <text evidence="2">Belongs to the asparagine synthetase family.</text>
</comment>
<evidence type="ECO:0000256" key="4">
    <source>
        <dbReference type="ARBA" id="ARBA00022741"/>
    </source>
</evidence>
<accession>A0AAP5IB59</accession>
<dbReference type="InterPro" id="IPR001962">
    <property type="entry name" value="Asn_synthase"/>
</dbReference>
<comment type="catalytic activity">
    <reaction evidence="7">
        <text>L-aspartate + L-glutamine + ATP + H2O = L-asparagine + L-glutamate + AMP + diphosphate + H(+)</text>
        <dbReference type="Rhea" id="RHEA:12228"/>
        <dbReference type="ChEBI" id="CHEBI:15377"/>
        <dbReference type="ChEBI" id="CHEBI:15378"/>
        <dbReference type="ChEBI" id="CHEBI:29985"/>
        <dbReference type="ChEBI" id="CHEBI:29991"/>
        <dbReference type="ChEBI" id="CHEBI:30616"/>
        <dbReference type="ChEBI" id="CHEBI:33019"/>
        <dbReference type="ChEBI" id="CHEBI:58048"/>
        <dbReference type="ChEBI" id="CHEBI:58359"/>
        <dbReference type="ChEBI" id="CHEBI:456215"/>
        <dbReference type="EC" id="6.3.5.4"/>
    </reaction>
</comment>
<comment type="caution">
    <text evidence="12">The sequence shown here is derived from an EMBL/GenBank/DDBJ whole genome shotgun (WGS) entry which is preliminary data.</text>
</comment>
<evidence type="ECO:0000256" key="2">
    <source>
        <dbReference type="ARBA" id="ARBA00005752"/>
    </source>
</evidence>
<dbReference type="RefSeq" id="WP_208349634.1">
    <property type="nucleotide sequence ID" value="NZ_JAALHA020000017.1"/>
</dbReference>
<dbReference type="InterPro" id="IPR017932">
    <property type="entry name" value="GATase_2_dom"/>
</dbReference>
<proteinExistence type="inferred from homology"/>
<dbReference type="InterPro" id="IPR051786">
    <property type="entry name" value="ASN_synthetase/amidase"/>
</dbReference>
<evidence type="ECO:0000256" key="5">
    <source>
        <dbReference type="ARBA" id="ARBA00022840"/>
    </source>
</evidence>
<dbReference type="AlphaFoldDB" id="A0AAP5IB59"/>
<reference evidence="13" key="1">
    <citation type="journal article" date="2021" name="Science">
        <title>Hunting the eagle killer: A cyanobacterial neurotoxin causes vacuolar myelinopathy.</title>
        <authorList>
            <person name="Breinlinger S."/>
            <person name="Phillips T.J."/>
            <person name="Haram B.N."/>
            <person name="Mares J."/>
            <person name="Martinez Yerena J.A."/>
            <person name="Hrouzek P."/>
            <person name="Sobotka R."/>
            <person name="Henderson W.M."/>
            <person name="Schmieder P."/>
            <person name="Williams S.M."/>
            <person name="Lauderdale J.D."/>
            <person name="Wilde H.D."/>
            <person name="Gerrin W."/>
            <person name="Kust A."/>
            <person name="Washington J.W."/>
            <person name="Wagner C."/>
            <person name="Geier B."/>
            <person name="Liebeke M."/>
            <person name="Enke H."/>
            <person name="Niedermeyer T.H.J."/>
            <person name="Wilde S.B."/>
        </authorList>
    </citation>
    <scope>NUCLEOTIDE SEQUENCE [LARGE SCALE GENOMIC DNA]</scope>
    <source>
        <strain evidence="13">Thurmond2011</strain>
    </source>
</reference>
<dbReference type="EMBL" id="JAALHA020000017">
    <property type="protein sequence ID" value="MDR9898342.1"/>
    <property type="molecule type" value="Genomic_DNA"/>
</dbReference>
<dbReference type="GO" id="GO:0004066">
    <property type="term" value="F:asparagine synthase (glutamine-hydrolyzing) activity"/>
    <property type="evidence" value="ECO:0007669"/>
    <property type="project" value="UniProtKB-EC"/>
</dbReference>
<name>A0AAP5IB59_9CYAN</name>
<dbReference type="CDD" id="cd01991">
    <property type="entry name" value="Asn_synthase_B_C"/>
    <property type="match status" value="1"/>
</dbReference>
<evidence type="ECO:0000259" key="11">
    <source>
        <dbReference type="Pfam" id="PF13537"/>
    </source>
</evidence>
<dbReference type="EC" id="6.3.5.4" evidence="3"/>
<dbReference type="InterPro" id="IPR014729">
    <property type="entry name" value="Rossmann-like_a/b/a_fold"/>
</dbReference>
<evidence type="ECO:0000256" key="1">
    <source>
        <dbReference type="ARBA" id="ARBA00005187"/>
    </source>
</evidence>
<evidence type="ECO:0000256" key="8">
    <source>
        <dbReference type="PIRSR" id="PIRSR001589-2"/>
    </source>
</evidence>
<evidence type="ECO:0000256" key="3">
    <source>
        <dbReference type="ARBA" id="ARBA00012737"/>
    </source>
</evidence>
<dbReference type="PANTHER" id="PTHR43284:SF1">
    <property type="entry name" value="ASPARAGINE SYNTHETASE"/>
    <property type="match status" value="1"/>
</dbReference>
<dbReference type="Proteomes" id="UP000667802">
    <property type="component" value="Unassembled WGS sequence"/>
</dbReference>
<evidence type="ECO:0000259" key="10">
    <source>
        <dbReference type="Pfam" id="PF00733"/>
    </source>
</evidence>
<feature type="binding site" evidence="8">
    <location>
        <position position="82"/>
    </location>
    <ligand>
        <name>L-glutamine</name>
        <dbReference type="ChEBI" id="CHEBI:58359"/>
    </ligand>
</feature>
<dbReference type="GO" id="GO:0005524">
    <property type="term" value="F:ATP binding"/>
    <property type="evidence" value="ECO:0007669"/>
    <property type="project" value="UniProtKB-KW"/>
</dbReference>
<dbReference type="InterPro" id="IPR029055">
    <property type="entry name" value="Ntn_hydrolases_N"/>
</dbReference>
<keyword evidence="4 8" id="KW-0547">Nucleotide-binding</keyword>
<evidence type="ECO:0000256" key="6">
    <source>
        <dbReference type="ARBA" id="ARBA00022888"/>
    </source>
</evidence>
<dbReference type="Pfam" id="PF13537">
    <property type="entry name" value="GATase_7"/>
    <property type="match status" value="1"/>
</dbReference>
<dbReference type="GO" id="GO:0005829">
    <property type="term" value="C:cytosol"/>
    <property type="evidence" value="ECO:0007669"/>
    <property type="project" value="TreeGrafter"/>
</dbReference>
<comment type="pathway">
    <text evidence="1">Amino-acid biosynthesis; L-asparagine biosynthesis; L-asparagine from L-aspartate (L-Gln route): step 1/1.</text>
</comment>
<keyword evidence="13" id="KW-1185">Reference proteome</keyword>
<evidence type="ECO:0000256" key="9">
    <source>
        <dbReference type="PIRSR" id="PIRSR001589-3"/>
    </source>
</evidence>
<gene>
    <name evidence="12" type="ORF">G7B40_027835</name>
</gene>
<dbReference type="InterPro" id="IPR006426">
    <property type="entry name" value="Asn_synth_AEB"/>
</dbReference>
<evidence type="ECO:0000313" key="13">
    <source>
        <dbReference type="Proteomes" id="UP000667802"/>
    </source>
</evidence>
<keyword evidence="6" id="KW-0028">Amino-acid biosynthesis</keyword>
<protein>
    <recommendedName>
        <fullName evidence="3">asparagine synthase (glutamine-hydrolyzing)</fullName>
        <ecNumber evidence="3">6.3.5.4</ecNumber>
    </recommendedName>
</protein>
<sequence length="565" mass="64495">MLFKAKTHIPLINIPLTWLVAYGSVSSNQDVSWRDDKVTIIAPHRTVEFSTNQQFVAVGDIWLSNRVELLQQLGENDIGNSDIQVILQLWQKWGIESLKLLVGMFSLVVWDRDKQVLYLVRDRTGSRTLYYTTGSICWIAPQLTAITPHRSQDIDLVALRDYLCCAFVPGERTLWQDVKELRPGTVLQLPTREVQSYWQLEEQITNRDKPLAWHGEKLRYLLNRVIQEYLPKKQPVGVFLSGGLDSSSVTALVSKLHDAPVHTFSIHFGAETLNELEFSSLVSQHCQTQHHILEISFKDMWEKLPETMRYLDDPIGDPLTVPNLLLSKLAREFVQVILNGEGGDPCFGGPKNQPMLINSLYGSVTNQDIVYAYLISFQKCAADLPSLLKPEVYQAVKDVPSVFVGDLNSQASYLNRLMALNIKFKGADQILTKVSNFTQAANLLGLSPLFDQRVVDLSMQIPPEYKLSGVEEKAVLKQAVLDIVPDTIINRPKSGMMVPVQLGFYKYWHKEAKNLLLHKKSFIAPYLNQSLINDWLNYRGDTWRRYGVKLWLLVSLEMWLQVNRR</sequence>
<feature type="binding site" evidence="8">
    <location>
        <position position="266"/>
    </location>
    <ligand>
        <name>ATP</name>
        <dbReference type="ChEBI" id="CHEBI:30616"/>
    </ligand>
</feature>
<evidence type="ECO:0000256" key="7">
    <source>
        <dbReference type="ARBA" id="ARBA00048741"/>
    </source>
</evidence>
<organism evidence="12 13">
    <name type="scientific">Aetokthonos hydrillicola Thurmond2011</name>
    <dbReference type="NCBI Taxonomy" id="2712845"/>
    <lineage>
        <taxon>Bacteria</taxon>
        <taxon>Bacillati</taxon>
        <taxon>Cyanobacteriota</taxon>
        <taxon>Cyanophyceae</taxon>
        <taxon>Nostocales</taxon>
        <taxon>Hapalosiphonaceae</taxon>
        <taxon>Aetokthonos</taxon>
    </lineage>
</organism>
<keyword evidence="5 8" id="KW-0067">ATP-binding</keyword>
<feature type="domain" description="Asparagine synthetase" evidence="10">
    <location>
        <begin position="218"/>
        <end position="561"/>
    </location>
</feature>
<evidence type="ECO:0000313" key="12">
    <source>
        <dbReference type="EMBL" id="MDR9898342.1"/>
    </source>
</evidence>
<dbReference type="PIRSF" id="PIRSF001589">
    <property type="entry name" value="Asn_synthetase_glu-h"/>
    <property type="match status" value="1"/>
</dbReference>
<feature type="site" description="Important for beta-aspartyl-AMP intermediate formation" evidence="9">
    <location>
        <position position="341"/>
    </location>
</feature>
<dbReference type="SUPFAM" id="SSF52402">
    <property type="entry name" value="Adenine nucleotide alpha hydrolases-like"/>
    <property type="match status" value="1"/>
</dbReference>
<dbReference type="Pfam" id="PF00733">
    <property type="entry name" value="Asn_synthase"/>
    <property type="match status" value="1"/>
</dbReference>
<dbReference type="SUPFAM" id="SSF56235">
    <property type="entry name" value="N-terminal nucleophile aminohydrolases (Ntn hydrolases)"/>
    <property type="match status" value="1"/>
</dbReference>
<dbReference type="Gene3D" id="3.60.20.10">
    <property type="entry name" value="Glutamine Phosphoribosylpyrophosphate, subunit 1, domain 1"/>
    <property type="match status" value="1"/>
</dbReference>
<dbReference type="PANTHER" id="PTHR43284">
    <property type="entry name" value="ASPARAGINE SYNTHETASE (GLUTAMINE-HYDROLYZING)"/>
    <property type="match status" value="1"/>
</dbReference>
<dbReference type="Gene3D" id="3.40.50.620">
    <property type="entry name" value="HUPs"/>
    <property type="match status" value="1"/>
</dbReference>
<dbReference type="GO" id="GO:0006529">
    <property type="term" value="P:asparagine biosynthetic process"/>
    <property type="evidence" value="ECO:0007669"/>
    <property type="project" value="UniProtKB-KW"/>
</dbReference>